<evidence type="ECO:0000313" key="4">
    <source>
        <dbReference type="Proteomes" id="UP000001964"/>
    </source>
</evidence>
<dbReference type="EMBL" id="CP000449">
    <property type="protein sequence ID" value="ABI66292.1"/>
    <property type="molecule type" value="Genomic_DNA"/>
</dbReference>
<protein>
    <submittedName>
        <fullName evidence="3">Uncharacterized protein</fullName>
    </submittedName>
</protein>
<dbReference type="STRING" id="394221.Mmar10_2000"/>
<keyword evidence="2" id="KW-1133">Transmembrane helix</keyword>
<evidence type="ECO:0000256" key="1">
    <source>
        <dbReference type="SAM" id="MobiDB-lite"/>
    </source>
</evidence>
<feature type="compositionally biased region" description="Basic and acidic residues" evidence="1">
    <location>
        <begin position="682"/>
        <end position="691"/>
    </location>
</feature>
<name>Q0AN45_MARMM</name>
<proteinExistence type="predicted"/>
<gene>
    <name evidence="3" type="ordered locus">Mmar10_2000</name>
</gene>
<feature type="transmembrane region" description="Helical" evidence="2">
    <location>
        <begin position="63"/>
        <end position="87"/>
    </location>
</feature>
<feature type="region of interest" description="Disordered" evidence="1">
    <location>
        <begin position="576"/>
        <end position="691"/>
    </location>
</feature>
<dbReference type="HOGENOM" id="CLU_393203_0_0_5"/>
<dbReference type="AlphaFoldDB" id="Q0AN45"/>
<evidence type="ECO:0000256" key="2">
    <source>
        <dbReference type="SAM" id="Phobius"/>
    </source>
</evidence>
<sequence>MLIAATRPQMTETNQDHTIELAEMTMADEDKGTPLTQAGPNALTAPAAPQSADGDARPRGGNWLVWLGNCFALFWVGGASAFLWGYLGIQSLEALGRYGFGQLTGLSVFALLPALIFIIAGMMAREIVRSSANTRRVELAIRKLAEPAQYARHEVQTLSDAVSGEVERINSALESALARLAAMEEVISHHAESLEQSATDARDRTEHLLKGLRTERLRLGEVSESLDDKAALIAAAISDQSKMVAAAAELAASQATDSEKRIRASVQDLNEAGSAVTERSDAAALIIAERTGHLRELSDGLKERSENLDAAYVKHRQRLADAGEALRQEQEKIAAALDFHKAELEVMASTARDGADALNSAASNGAVAFREAVESAIERADGMAGRVRAETESAAQEHESALARLIASAHEAKAVSDAAIEAIEAQADIVASKVEQTNEAAYAAARRSDEAFDQRLAEADKLTKRASVAADEAAESVRKRLEAVLASARSETQTVERHIETMTARLDELPGVARDRAQETADTLRRGLEGLNAAAMAAAEEAQEIDAAFQARIRQNYELLSDFMLRMGSVAGGRRAPELASNELPDPLAGRKSRRPSAAPTPATDTKEDPAETPADEDMKQPLGHSEASTQPRADNAVGFPERGGRRSNASGGEPGWRWKDLLSSMPDEDDTPAAKPGRRGRKDDDSSGEG</sequence>
<dbReference type="eggNOG" id="COG1196">
    <property type="taxonomic scope" value="Bacteria"/>
</dbReference>
<dbReference type="KEGG" id="mmr:Mmar10_2000"/>
<keyword evidence="4" id="KW-1185">Reference proteome</keyword>
<feature type="region of interest" description="Disordered" evidence="1">
    <location>
        <begin position="31"/>
        <end position="55"/>
    </location>
</feature>
<keyword evidence="2" id="KW-0472">Membrane</keyword>
<organism evidence="3 4">
    <name type="scientific">Maricaulis maris (strain MCS10)</name>
    <name type="common">Caulobacter maris</name>
    <dbReference type="NCBI Taxonomy" id="394221"/>
    <lineage>
        <taxon>Bacteria</taxon>
        <taxon>Pseudomonadati</taxon>
        <taxon>Pseudomonadota</taxon>
        <taxon>Alphaproteobacteria</taxon>
        <taxon>Maricaulales</taxon>
        <taxon>Maricaulaceae</taxon>
        <taxon>Maricaulis</taxon>
    </lineage>
</organism>
<accession>Q0AN45</accession>
<evidence type="ECO:0000313" key="3">
    <source>
        <dbReference type="EMBL" id="ABI66292.1"/>
    </source>
</evidence>
<dbReference type="Proteomes" id="UP000001964">
    <property type="component" value="Chromosome"/>
</dbReference>
<feature type="transmembrane region" description="Helical" evidence="2">
    <location>
        <begin position="99"/>
        <end position="120"/>
    </location>
</feature>
<keyword evidence="2" id="KW-0812">Transmembrane</keyword>
<reference evidence="3 4" key="1">
    <citation type="submission" date="2006-08" db="EMBL/GenBank/DDBJ databases">
        <title>Complete sequence of Maricaulis maris MCS10.</title>
        <authorList>
            <consortium name="US DOE Joint Genome Institute"/>
            <person name="Copeland A."/>
            <person name="Lucas S."/>
            <person name="Lapidus A."/>
            <person name="Barry K."/>
            <person name="Detter J.C."/>
            <person name="Glavina del Rio T."/>
            <person name="Hammon N."/>
            <person name="Israni S."/>
            <person name="Dalin E."/>
            <person name="Tice H."/>
            <person name="Pitluck S."/>
            <person name="Saunders E."/>
            <person name="Brettin T."/>
            <person name="Bruce D."/>
            <person name="Han C."/>
            <person name="Tapia R."/>
            <person name="Gilna P."/>
            <person name="Schmutz J."/>
            <person name="Larimer F."/>
            <person name="Land M."/>
            <person name="Hauser L."/>
            <person name="Kyrpides N."/>
            <person name="Mikhailova N."/>
            <person name="Viollier P."/>
            <person name="Stephens C."/>
            <person name="Richardson P."/>
        </authorList>
    </citation>
    <scope>NUCLEOTIDE SEQUENCE [LARGE SCALE GENOMIC DNA]</scope>
    <source>
        <strain evidence="3 4">MCS10</strain>
    </source>
</reference>